<dbReference type="OrthoDB" id="9796421at2"/>
<evidence type="ECO:0000259" key="8">
    <source>
        <dbReference type="PROSITE" id="PS51007"/>
    </source>
</evidence>
<evidence type="ECO:0000256" key="6">
    <source>
        <dbReference type="PROSITE-ProRule" id="PRU00433"/>
    </source>
</evidence>
<organism evidence="9 10">
    <name type="scientific">Colwellia ponticola</name>
    <dbReference type="NCBI Taxonomy" id="2304625"/>
    <lineage>
        <taxon>Bacteria</taxon>
        <taxon>Pseudomonadati</taxon>
        <taxon>Pseudomonadota</taxon>
        <taxon>Gammaproteobacteria</taxon>
        <taxon>Alteromonadales</taxon>
        <taxon>Colwelliaceae</taxon>
        <taxon>Colwellia</taxon>
    </lineage>
</organism>
<feature type="signal peptide" evidence="7">
    <location>
        <begin position="1"/>
        <end position="26"/>
    </location>
</feature>
<keyword evidence="4" id="KW-0249">Electron transport</keyword>
<comment type="caution">
    <text evidence="9">The sequence shown here is derived from an EMBL/GenBank/DDBJ whole genome shotgun (WGS) entry which is preliminary data.</text>
</comment>
<dbReference type="Pfam" id="PF00034">
    <property type="entry name" value="Cytochrom_C"/>
    <property type="match status" value="1"/>
</dbReference>
<dbReference type="PRINTS" id="PR00605">
    <property type="entry name" value="CYTCHROMECIC"/>
</dbReference>
<evidence type="ECO:0000256" key="2">
    <source>
        <dbReference type="ARBA" id="ARBA00022617"/>
    </source>
</evidence>
<dbReference type="InterPro" id="IPR050597">
    <property type="entry name" value="Cytochrome_c_Oxidase_Subunit"/>
</dbReference>
<evidence type="ECO:0000256" key="3">
    <source>
        <dbReference type="ARBA" id="ARBA00022723"/>
    </source>
</evidence>
<evidence type="ECO:0000256" key="5">
    <source>
        <dbReference type="ARBA" id="ARBA00023004"/>
    </source>
</evidence>
<evidence type="ECO:0000313" key="9">
    <source>
        <dbReference type="EMBL" id="TMM47782.1"/>
    </source>
</evidence>
<feature type="chain" id="PRO_5034230610" evidence="7">
    <location>
        <begin position="27"/>
        <end position="111"/>
    </location>
</feature>
<dbReference type="AlphaFoldDB" id="A0A8H2JNI1"/>
<dbReference type="PROSITE" id="PS51007">
    <property type="entry name" value="CYTC"/>
    <property type="match status" value="1"/>
</dbReference>
<feature type="domain" description="Cytochrome c" evidence="8">
    <location>
        <begin position="30"/>
        <end position="111"/>
    </location>
</feature>
<name>A0A8H2JNI1_9GAMM</name>
<dbReference type="InterPro" id="IPR009056">
    <property type="entry name" value="Cyt_c-like_dom"/>
</dbReference>
<evidence type="ECO:0000313" key="10">
    <source>
        <dbReference type="Proteomes" id="UP000307702"/>
    </source>
</evidence>
<dbReference type="GO" id="GO:0009055">
    <property type="term" value="F:electron transfer activity"/>
    <property type="evidence" value="ECO:0007669"/>
    <property type="project" value="InterPro"/>
</dbReference>
<dbReference type="PANTHER" id="PTHR33751:SF9">
    <property type="entry name" value="CYTOCHROME C4"/>
    <property type="match status" value="1"/>
</dbReference>
<keyword evidence="10" id="KW-1185">Reference proteome</keyword>
<evidence type="ECO:0000256" key="4">
    <source>
        <dbReference type="ARBA" id="ARBA00022982"/>
    </source>
</evidence>
<dbReference type="PANTHER" id="PTHR33751">
    <property type="entry name" value="CBB3-TYPE CYTOCHROME C OXIDASE SUBUNIT FIXP"/>
    <property type="match status" value="1"/>
</dbReference>
<proteinExistence type="predicted"/>
<evidence type="ECO:0000256" key="1">
    <source>
        <dbReference type="ARBA" id="ARBA00022448"/>
    </source>
</evidence>
<protein>
    <submittedName>
        <fullName evidence="9">Cytochrome c</fullName>
    </submittedName>
</protein>
<dbReference type="EMBL" id="SZVP01000001">
    <property type="protein sequence ID" value="TMM47782.1"/>
    <property type="molecule type" value="Genomic_DNA"/>
</dbReference>
<dbReference type="GO" id="GO:0020037">
    <property type="term" value="F:heme binding"/>
    <property type="evidence" value="ECO:0007669"/>
    <property type="project" value="InterPro"/>
</dbReference>
<dbReference type="InterPro" id="IPR036909">
    <property type="entry name" value="Cyt_c-like_dom_sf"/>
</dbReference>
<keyword evidence="3 6" id="KW-0479">Metal-binding</keyword>
<dbReference type="RefSeq" id="WP_138620313.1">
    <property type="nucleotide sequence ID" value="NZ_SZVP01000001.1"/>
</dbReference>
<dbReference type="SUPFAM" id="SSF46626">
    <property type="entry name" value="Cytochrome c"/>
    <property type="match status" value="1"/>
</dbReference>
<keyword evidence="5 6" id="KW-0408">Iron</keyword>
<dbReference type="InterPro" id="IPR008168">
    <property type="entry name" value="Cyt_C_IC"/>
</dbReference>
<dbReference type="GO" id="GO:0005506">
    <property type="term" value="F:iron ion binding"/>
    <property type="evidence" value="ECO:0007669"/>
    <property type="project" value="InterPro"/>
</dbReference>
<dbReference type="Proteomes" id="UP000307702">
    <property type="component" value="Unassembled WGS sequence"/>
</dbReference>
<reference evidence="9 10" key="1">
    <citation type="submission" date="2019-05" db="EMBL/GenBank/DDBJ databases">
        <title>Colwellia ponticola sp. nov., isolated from seawater.</title>
        <authorList>
            <person name="Yoon J.-H."/>
        </authorList>
    </citation>
    <scope>NUCLEOTIDE SEQUENCE [LARGE SCALE GENOMIC DNA]</scope>
    <source>
        <strain evidence="9 10">OISW-25</strain>
    </source>
</reference>
<accession>A0A8H2JNI1</accession>
<keyword evidence="7" id="KW-0732">Signal</keyword>
<keyword evidence="1" id="KW-0813">Transport</keyword>
<keyword evidence="2 6" id="KW-0349">Heme</keyword>
<gene>
    <name evidence="9" type="ORF">FCS21_02100</name>
</gene>
<sequence length="111" mass="11560">MIKQSITALTFMSLTFLMMQTGVAHAATTGDAKAGAKKVAMCAACHGATGHSAINIYPNLAGQHANYLESALKAYRSGERAGGMSAMMTPQAANLSDQDIADIAAYFSTQK</sequence>
<dbReference type="Gene3D" id="1.10.760.10">
    <property type="entry name" value="Cytochrome c-like domain"/>
    <property type="match status" value="1"/>
</dbReference>
<evidence type="ECO:0000256" key="7">
    <source>
        <dbReference type="SAM" id="SignalP"/>
    </source>
</evidence>